<feature type="coiled-coil region" evidence="1">
    <location>
        <begin position="106"/>
        <end position="147"/>
    </location>
</feature>
<keyword evidence="1" id="KW-0175">Coiled coil</keyword>
<dbReference type="EMBL" id="CAJNOT010002033">
    <property type="protein sequence ID" value="CAF1276897.1"/>
    <property type="molecule type" value="Genomic_DNA"/>
</dbReference>
<evidence type="ECO:0008006" key="4">
    <source>
        <dbReference type="Google" id="ProtNLM"/>
    </source>
</evidence>
<comment type="caution">
    <text evidence="2">The sequence shown here is derived from an EMBL/GenBank/DDBJ whole genome shotgun (WGS) entry which is preliminary data.</text>
</comment>
<evidence type="ECO:0000256" key="1">
    <source>
        <dbReference type="SAM" id="Coils"/>
    </source>
</evidence>
<proteinExistence type="predicted"/>
<evidence type="ECO:0000313" key="3">
    <source>
        <dbReference type="Proteomes" id="UP000663864"/>
    </source>
</evidence>
<reference evidence="2" key="1">
    <citation type="submission" date="2021-02" db="EMBL/GenBank/DDBJ databases">
        <authorList>
            <person name="Nowell W R."/>
        </authorList>
    </citation>
    <scope>NUCLEOTIDE SEQUENCE</scope>
</reference>
<organism evidence="2 3">
    <name type="scientific">Rotaria sordida</name>
    <dbReference type="NCBI Taxonomy" id="392033"/>
    <lineage>
        <taxon>Eukaryota</taxon>
        <taxon>Metazoa</taxon>
        <taxon>Spiralia</taxon>
        <taxon>Gnathifera</taxon>
        <taxon>Rotifera</taxon>
        <taxon>Eurotatoria</taxon>
        <taxon>Bdelloidea</taxon>
        <taxon>Philodinida</taxon>
        <taxon>Philodinidae</taxon>
        <taxon>Rotaria</taxon>
    </lineage>
</organism>
<gene>
    <name evidence="2" type="ORF">ZHD862_LOCUS26718</name>
</gene>
<dbReference type="AlphaFoldDB" id="A0A815BZW2"/>
<dbReference type="Proteomes" id="UP000663864">
    <property type="component" value="Unassembled WGS sequence"/>
</dbReference>
<accession>A0A815BZW2</accession>
<protein>
    <recommendedName>
        <fullName evidence="4">B box-type domain-containing protein</fullName>
    </recommendedName>
</protein>
<evidence type="ECO:0000313" key="2">
    <source>
        <dbReference type="EMBL" id="CAF1276897.1"/>
    </source>
</evidence>
<name>A0A815BZW2_9BILA</name>
<sequence>MATGTSKVRCSGCDKEKRRVVKCDGCSRLFCDHCLPRHHQELSEELDEIETSRNLFRQALNEQIQDSKNHLLIKQIDQWEEDSIRKIKQTAHECRHLVHQHTAEHIAQIEVNLTKLTDKLKETRQENDFNEIDLNELKNALTKLTKELDEPPNVSIKQEDTALIKQISVVVSPSKCLGYT</sequence>